<feature type="domain" description="Protein kinase" evidence="9">
    <location>
        <begin position="100"/>
        <end position="343"/>
    </location>
</feature>
<feature type="binding site" evidence="7">
    <location>
        <position position="129"/>
    </location>
    <ligand>
        <name>ATP</name>
        <dbReference type="ChEBI" id="CHEBI:30616"/>
    </ligand>
</feature>
<protein>
    <submittedName>
        <fullName evidence="10">Wall-associated receptor kinase 3</fullName>
    </submittedName>
</protein>
<organism evidence="10 11">
    <name type="scientific">Morella rubra</name>
    <name type="common">Chinese bayberry</name>
    <dbReference type="NCBI Taxonomy" id="262757"/>
    <lineage>
        <taxon>Eukaryota</taxon>
        <taxon>Viridiplantae</taxon>
        <taxon>Streptophyta</taxon>
        <taxon>Embryophyta</taxon>
        <taxon>Tracheophyta</taxon>
        <taxon>Spermatophyta</taxon>
        <taxon>Magnoliopsida</taxon>
        <taxon>eudicotyledons</taxon>
        <taxon>Gunneridae</taxon>
        <taxon>Pentapetalae</taxon>
        <taxon>rosids</taxon>
        <taxon>fabids</taxon>
        <taxon>Fagales</taxon>
        <taxon>Myricaceae</taxon>
        <taxon>Morella</taxon>
    </lineage>
</organism>
<proteinExistence type="inferred from homology"/>
<accession>A0A6A1VJ03</accession>
<evidence type="ECO:0000256" key="3">
    <source>
        <dbReference type="ARBA" id="ARBA00022777"/>
    </source>
</evidence>
<dbReference type="Gene3D" id="3.30.200.20">
    <property type="entry name" value="Phosphorylase Kinase, domain 1"/>
    <property type="match status" value="1"/>
</dbReference>
<gene>
    <name evidence="10" type="ORF">CJ030_MR5G011911</name>
</gene>
<keyword evidence="11" id="KW-1185">Reference proteome</keyword>
<comment type="catalytic activity">
    <reaction evidence="6">
        <text>L-threonyl-[protein] + ATP = O-phospho-L-threonyl-[protein] + ADP + H(+)</text>
        <dbReference type="Rhea" id="RHEA:46608"/>
        <dbReference type="Rhea" id="RHEA-COMP:11060"/>
        <dbReference type="Rhea" id="RHEA-COMP:11605"/>
        <dbReference type="ChEBI" id="CHEBI:15378"/>
        <dbReference type="ChEBI" id="CHEBI:30013"/>
        <dbReference type="ChEBI" id="CHEBI:30616"/>
        <dbReference type="ChEBI" id="CHEBI:61977"/>
        <dbReference type="ChEBI" id="CHEBI:456216"/>
    </reaction>
</comment>
<dbReference type="SUPFAM" id="SSF56112">
    <property type="entry name" value="Protein kinase-like (PK-like)"/>
    <property type="match status" value="1"/>
</dbReference>
<evidence type="ECO:0000256" key="5">
    <source>
        <dbReference type="ARBA" id="ARBA00047558"/>
    </source>
</evidence>
<dbReference type="AlphaFoldDB" id="A0A6A1VJ03"/>
<evidence type="ECO:0000256" key="4">
    <source>
        <dbReference type="ARBA" id="ARBA00022840"/>
    </source>
</evidence>
<evidence type="ECO:0000256" key="7">
    <source>
        <dbReference type="PROSITE-ProRule" id="PRU10141"/>
    </source>
</evidence>
<evidence type="ECO:0000256" key="8">
    <source>
        <dbReference type="RuleBase" id="RU000304"/>
    </source>
</evidence>
<dbReference type="PROSITE" id="PS50011">
    <property type="entry name" value="PROTEIN_KINASE_DOM"/>
    <property type="match status" value="1"/>
</dbReference>
<comment type="similarity">
    <text evidence="8">Belongs to the protein kinase superfamily.</text>
</comment>
<dbReference type="PROSITE" id="PS00108">
    <property type="entry name" value="PROTEIN_KINASE_ST"/>
    <property type="match status" value="1"/>
</dbReference>
<evidence type="ECO:0000313" key="10">
    <source>
        <dbReference type="EMBL" id="KAB1212811.1"/>
    </source>
</evidence>
<evidence type="ECO:0000256" key="2">
    <source>
        <dbReference type="ARBA" id="ARBA00022741"/>
    </source>
</evidence>
<dbReference type="OrthoDB" id="4062651at2759"/>
<sequence length="343" mass="39252">MHQSCWELQLFLSRGVRRVSDDNWSSLPGKGQTIEDLHYCTGSWLYFVLKRRKFVKLKEKYFQQNGGSILERRLNNSQRGSHETVKIFTAEGLEKATKKYDESRIIGRGGFGVVYKGFLSDNRIVAIKKSKTVDQRQAEQFINEVVVLSQINHRHIVNSWGVFRDTSSFMVYEFVPKGTLFQYIHQDSSISTLPWEIRLRIATETAEALWYLHSVASPPIIHRDVKSSNILLDDNFTAKLKKGEQIKELVEIATSCLEVKGEERPTMKEVAIRLDGLQKRKKHPWVNVEISHADVTENLLDATCVATAEIAGYDSSMNSHGPMHKDLNIDINILDLRVFGSKI</sequence>
<dbReference type="InterPro" id="IPR000719">
    <property type="entry name" value="Prot_kinase_dom"/>
</dbReference>
<comment type="catalytic activity">
    <reaction evidence="5">
        <text>L-seryl-[protein] + ATP = O-phospho-L-seryl-[protein] + ADP + H(+)</text>
        <dbReference type="Rhea" id="RHEA:17989"/>
        <dbReference type="Rhea" id="RHEA-COMP:9863"/>
        <dbReference type="Rhea" id="RHEA-COMP:11604"/>
        <dbReference type="ChEBI" id="CHEBI:15378"/>
        <dbReference type="ChEBI" id="CHEBI:29999"/>
        <dbReference type="ChEBI" id="CHEBI:30616"/>
        <dbReference type="ChEBI" id="CHEBI:83421"/>
        <dbReference type="ChEBI" id="CHEBI:456216"/>
    </reaction>
</comment>
<dbReference type="InterPro" id="IPR008271">
    <property type="entry name" value="Ser/Thr_kinase_AS"/>
</dbReference>
<dbReference type="InterPro" id="IPR017441">
    <property type="entry name" value="Protein_kinase_ATP_BS"/>
</dbReference>
<dbReference type="GO" id="GO:0004674">
    <property type="term" value="F:protein serine/threonine kinase activity"/>
    <property type="evidence" value="ECO:0007669"/>
    <property type="project" value="UniProtKB-KW"/>
</dbReference>
<evidence type="ECO:0000313" key="11">
    <source>
        <dbReference type="Proteomes" id="UP000516437"/>
    </source>
</evidence>
<dbReference type="GO" id="GO:0007166">
    <property type="term" value="P:cell surface receptor signaling pathway"/>
    <property type="evidence" value="ECO:0007669"/>
    <property type="project" value="InterPro"/>
</dbReference>
<evidence type="ECO:0000259" key="9">
    <source>
        <dbReference type="PROSITE" id="PS50011"/>
    </source>
</evidence>
<keyword evidence="2 7" id="KW-0547">Nucleotide-binding</keyword>
<dbReference type="GO" id="GO:0005886">
    <property type="term" value="C:plasma membrane"/>
    <property type="evidence" value="ECO:0007669"/>
    <property type="project" value="TreeGrafter"/>
</dbReference>
<keyword evidence="8" id="KW-0723">Serine/threonine-protein kinase</keyword>
<name>A0A6A1VJ03_9ROSI</name>
<dbReference type="Gene3D" id="1.10.510.10">
    <property type="entry name" value="Transferase(Phosphotransferase) domain 1"/>
    <property type="match status" value="1"/>
</dbReference>
<dbReference type="Proteomes" id="UP000516437">
    <property type="component" value="Chromosome 5"/>
</dbReference>
<dbReference type="SMART" id="SM00220">
    <property type="entry name" value="S_TKc"/>
    <property type="match status" value="1"/>
</dbReference>
<keyword evidence="3 10" id="KW-0418">Kinase</keyword>
<dbReference type="EMBL" id="RXIC02000023">
    <property type="protein sequence ID" value="KAB1212811.1"/>
    <property type="molecule type" value="Genomic_DNA"/>
</dbReference>
<keyword evidence="1" id="KW-0808">Transferase</keyword>
<dbReference type="PANTHER" id="PTHR27005:SF468">
    <property type="entry name" value="OS01G0310500 PROTEIN"/>
    <property type="match status" value="1"/>
</dbReference>
<dbReference type="Pfam" id="PF00069">
    <property type="entry name" value="Pkinase"/>
    <property type="match status" value="1"/>
</dbReference>
<evidence type="ECO:0000256" key="6">
    <source>
        <dbReference type="ARBA" id="ARBA00047951"/>
    </source>
</evidence>
<dbReference type="InterPro" id="IPR011009">
    <property type="entry name" value="Kinase-like_dom_sf"/>
</dbReference>
<comment type="caution">
    <text evidence="10">The sequence shown here is derived from an EMBL/GenBank/DDBJ whole genome shotgun (WGS) entry which is preliminary data.</text>
</comment>
<keyword evidence="4 7" id="KW-0067">ATP-binding</keyword>
<reference evidence="10 11" key="1">
    <citation type="journal article" date="2019" name="Plant Biotechnol. J.">
        <title>The red bayberry genome and genetic basis of sex determination.</title>
        <authorList>
            <person name="Jia H.M."/>
            <person name="Jia H.J."/>
            <person name="Cai Q.L."/>
            <person name="Wang Y."/>
            <person name="Zhao H.B."/>
            <person name="Yang W.F."/>
            <person name="Wang G.Y."/>
            <person name="Li Y.H."/>
            <person name="Zhan D.L."/>
            <person name="Shen Y.T."/>
            <person name="Niu Q.F."/>
            <person name="Chang L."/>
            <person name="Qiu J."/>
            <person name="Zhao L."/>
            <person name="Xie H.B."/>
            <person name="Fu W.Y."/>
            <person name="Jin J."/>
            <person name="Li X.W."/>
            <person name="Jiao Y."/>
            <person name="Zhou C.C."/>
            <person name="Tu T."/>
            <person name="Chai C.Y."/>
            <person name="Gao J.L."/>
            <person name="Fan L.J."/>
            <person name="van de Weg E."/>
            <person name="Wang J.Y."/>
            <person name="Gao Z.S."/>
        </authorList>
    </citation>
    <scope>NUCLEOTIDE SEQUENCE [LARGE SCALE GENOMIC DNA]</scope>
    <source>
        <tissue evidence="10">Leaves</tissue>
    </source>
</reference>
<dbReference type="GO" id="GO:0005524">
    <property type="term" value="F:ATP binding"/>
    <property type="evidence" value="ECO:0007669"/>
    <property type="project" value="UniProtKB-UniRule"/>
</dbReference>
<dbReference type="InterPro" id="IPR045274">
    <property type="entry name" value="WAK-like"/>
</dbReference>
<dbReference type="PROSITE" id="PS00107">
    <property type="entry name" value="PROTEIN_KINASE_ATP"/>
    <property type="match status" value="1"/>
</dbReference>
<keyword evidence="10" id="KW-0675">Receptor</keyword>
<evidence type="ECO:0000256" key="1">
    <source>
        <dbReference type="ARBA" id="ARBA00022679"/>
    </source>
</evidence>
<dbReference type="PANTHER" id="PTHR27005">
    <property type="entry name" value="WALL-ASSOCIATED RECEPTOR KINASE-LIKE 21"/>
    <property type="match status" value="1"/>
</dbReference>